<dbReference type="SUPFAM" id="SSF53335">
    <property type="entry name" value="S-adenosyl-L-methionine-dependent methyltransferases"/>
    <property type="match status" value="1"/>
</dbReference>
<comment type="caution">
    <text evidence="6">The sequence shown here is derived from an EMBL/GenBank/DDBJ whole genome shotgun (WGS) entry which is preliminary data.</text>
</comment>
<evidence type="ECO:0000256" key="1">
    <source>
        <dbReference type="ARBA" id="ARBA00022603"/>
    </source>
</evidence>
<evidence type="ECO:0000313" key="7">
    <source>
        <dbReference type="Proteomes" id="UP000324170"/>
    </source>
</evidence>
<dbReference type="InterPro" id="IPR036390">
    <property type="entry name" value="WH_DNA-bd_sf"/>
</dbReference>
<dbReference type="InterPro" id="IPR036388">
    <property type="entry name" value="WH-like_DNA-bd_sf"/>
</dbReference>
<dbReference type="Gene3D" id="1.10.10.10">
    <property type="entry name" value="Winged helix-like DNA-binding domain superfamily/Winged helix DNA-binding domain"/>
    <property type="match status" value="1"/>
</dbReference>
<feature type="domain" description="O-methyltransferase C-terminal" evidence="4">
    <location>
        <begin position="123"/>
        <end position="329"/>
    </location>
</feature>
<keyword evidence="3" id="KW-0949">S-adenosyl-L-methionine</keyword>
<evidence type="ECO:0000313" key="6">
    <source>
        <dbReference type="EMBL" id="TYP13511.1"/>
    </source>
</evidence>
<dbReference type="Proteomes" id="UP000324170">
    <property type="component" value="Unassembled WGS sequence"/>
</dbReference>
<dbReference type="PROSITE" id="PS51683">
    <property type="entry name" value="SAM_OMT_II"/>
    <property type="match status" value="1"/>
</dbReference>
<dbReference type="SUPFAM" id="SSF46785">
    <property type="entry name" value="Winged helix' DNA-binding domain"/>
    <property type="match status" value="1"/>
</dbReference>
<dbReference type="InterPro" id="IPR029063">
    <property type="entry name" value="SAM-dependent_MTases_sf"/>
</dbReference>
<evidence type="ECO:0000259" key="5">
    <source>
        <dbReference type="Pfam" id="PF08100"/>
    </source>
</evidence>
<dbReference type="PANTHER" id="PTHR43712">
    <property type="entry name" value="PUTATIVE (AFU_ORTHOLOGUE AFUA_4G14580)-RELATED"/>
    <property type="match status" value="1"/>
</dbReference>
<dbReference type="Pfam" id="PF08100">
    <property type="entry name" value="Dimerisation"/>
    <property type="match status" value="1"/>
</dbReference>
<dbReference type="Gene3D" id="3.40.50.150">
    <property type="entry name" value="Vaccinia Virus protein VP39"/>
    <property type="match status" value="1"/>
</dbReference>
<dbReference type="PANTHER" id="PTHR43712:SF2">
    <property type="entry name" value="O-METHYLTRANSFERASE CICE"/>
    <property type="match status" value="1"/>
</dbReference>
<feature type="domain" description="O-methyltransferase dimerisation" evidence="5">
    <location>
        <begin position="30"/>
        <end position="103"/>
    </location>
</feature>
<evidence type="ECO:0000256" key="3">
    <source>
        <dbReference type="ARBA" id="ARBA00022691"/>
    </source>
</evidence>
<dbReference type="InterPro" id="IPR016461">
    <property type="entry name" value="COMT-like"/>
</dbReference>
<reference evidence="6 7" key="1">
    <citation type="submission" date="2019-07" db="EMBL/GenBank/DDBJ databases">
        <title>Genomic Encyclopedia of Type Strains, Phase I: the one thousand microbial genomes (KMG-I) project.</title>
        <authorList>
            <person name="Kyrpides N."/>
        </authorList>
    </citation>
    <scope>NUCLEOTIDE SEQUENCE [LARGE SCALE GENOMIC DNA]</scope>
    <source>
        <strain evidence="6 7">DSM 17909</strain>
    </source>
</reference>
<keyword evidence="7" id="KW-1185">Reference proteome</keyword>
<dbReference type="InterPro" id="IPR012967">
    <property type="entry name" value="COMT_dimerisation"/>
</dbReference>
<keyword evidence="2" id="KW-0808">Transferase</keyword>
<organism evidence="6 7">
    <name type="scientific">Xenorhabdus doucetiae</name>
    <dbReference type="NCBI Taxonomy" id="351671"/>
    <lineage>
        <taxon>Bacteria</taxon>
        <taxon>Pseudomonadati</taxon>
        <taxon>Pseudomonadota</taxon>
        <taxon>Gammaproteobacteria</taxon>
        <taxon>Enterobacterales</taxon>
        <taxon>Morganellaceae</taxon>
        <taxon>Xenorhabdus</taxon>
    </lineage>
</organism>
<keyword evidence="1" id="KW-0489">Methyltransferase</keyword>
<evidence type="ECO:0000256" key="2">
    <source>
        <dbReference type="ARBA" id="ARBA00022679"/>
    </source>
</evidence>
<dbReference type="InterPro" id="IPR001077">
    <property type="entry name" value="COMT_C"/>
</dbReference>
<evidence type="ECO:0000259" key="4">
    <source>
        <dbReference type="Pfam" id="PF00891"/>
    </source>
</evidence>
<dbReference type="PIRSF" id="PIRSF005739">
    <property type="entry name" value="O-mtase"/>
    <property type="match status" value="1"/>
</dbReference>
<proteinExistence type="predicted"/>
<dbReference type="Pfam" id="PF00891">
    <property type="entry name" value="Methyltransf_2"/>
    <property type="match status" value="1"/>
</dbReference>
<gene>
    <name evidence="6" type="ORF">LY16_00754</name>
</gene>
<sequence length="349" mass="38975">MGIDMNTLNYNDTAIISNDTSSALHLLHQTMGYTYQAALRAATVLGVADHLIDGSKTVYELAQAVGAQEQQLHRVLRLLATRNIFHEIEEKRFALTPAAEFLRTDVNNSLRAAVLMLTDKTFWQPLGEVVESVRGNPAFKHIYGLPFFDYWAQTGMPADDFHVGMSSMSKVENLFLVHSYDFPKNATVVDVAGGFGGLLLRVLQDNTTLRGILFDRQHVLDRHELGALGDDTRWELASGDFFESCPQGDIYLLKYIMHDWPDEQCISILRNCRKAMAPNGRVLVMDPVIPDGNISHAGKEMDLLCMGIYEGGRERTRGELQQLLTRAGLKLNRVIDTGCYVSIVEAIAE</sequence>
<accession>A0ABY3NVV5</accession>
<name>A0ABY3NVV5_9GAMM</name>
<dbReference type="EMBL" id="VNHN01000008">
    <property type="protein sequence ID" value="TYP13511.1"/>
    <property type="molecule type" value="Genomic_DNA"/>
</dbReference>
<protein>
    <submittedName>
        <fullName evidence="6">O-methyltransferase</fullName>
    </submittedName>
</protein>